<evidence type="ECO:0000313" key="2">
    <source>
        <dbReference type="Proteomes" id="UP000001635"/>
    </source>
</evidence>
<evidence type="ECO:0000313" key="1">
    <source>
        <dbReference type="EMBL" id="AEL28647.1"/>
    </source>
</evidence>
<keyword evidence="2" id="KW-1185">Reference proteome</keyword>
<accession>G0J7X8</accession>
<dbReference type="Proteomes" id="UP000001635">
    <property type="component" value="Chromosome"/>
</dbReference>
<dbReference type="EMBL" id="CP002955">
    <property type="protein sequence ID" value="AEL28647.1"/>
    <property type="molecule type" value="Genomic_DNA"/>
</dbReference>
<dbReference type="KEGG" id="cmr:Cycma_4963"/>
<dbReference type="AlphaFoldDB" id="G0J7X8"/>
<name>G0J7X8_CYCMS</name>
<organism evidence="1 2">
    <name type="scientific">Cyclobacterium marinum (strain ATCC 25205 / DSM 745 / LMG 13164 / NCIMB 1802)</name>
    <name type="common">Flectobacillus marinus</name>
    <dbReference type="NCBI Taxonomy" id="880070"/>
    <lineage>
        <taxon>Bacteria</taxon>
        <taxon>Pseudomonadati</taxon>
        <taxon>Bacteroidota</taxon>
        <taxon>Cytophagia</taxon>
        <taxon>Cytophagales</taxon>
        <taxon>Cyclobacteriaceae</taxon>
        <taxon>Cyclobacterium</taxon>
    </lineage>
</organism>
<reference evidence="2" key="1">
    <citation type="submission" date="2011-07" db="EMBL/GenBank/DDBJ databases">
        <title>The complete genome of Cyclobacterium marinum DSM 745.</title>
        <authorList>
            <person name="Lucas S."/>
            <person name="Han J."/>
            <person name="Lapidus A."/>
            <person name="Bruce D."/>
            <person name="Goodwin L."/>
            <person name="Pitluck S."/>
            <person name="Peters L."/>
            <person name="Kyrpides N."/>
            <person name="Mavromatis K."/>
            <person name="Ivanova N."/>
            <person name="Ovchinnikova G."/>
            <person name="Chertkov O."/>
            <person name="Detter J.C."/>
            <person name="Tapia R."/>
            <person name="Han C."/>
            <person name="Land M."/>
            <person name="Hauser L."/>
            <person name="Markowitz V."/>
            <person name="Cheng J.-F."/>
            <person name="Hugenholtz P."/>
            <person name="Woyke T."/>
            <person name="Wu D."/>
            <person name="Tindall B."/>
            <person name="Schuetze A."/>
            <person name="Brambilla E."/>
            <person name="Klenk H.-P."/>
            <person name="Eisen J.A."/>
        </authorList>
    </citation>
    <scope>NUCLEOTIDE SEQUENCE [LARGE SCALE GENOMIC DNA]</scope>
    <source>
        <strain evidence="2">ATCC 25205 / DSM 745 / LMG 13164 / NCIMB 1802</strain>
    </source>
</reference>
<dbReference type="STRING" id="880070.Cycma_4963"/>
<dbReference type="HOGENOM" id="CLU_2552598_0_0_10"/>
<dbReference type="RefSeq" id="WP_014022927.1">
    <property type="nucleotide sequence ID" value="NC_015914.1"/>
</dbReference>
<protein>
    <submittedName>
        <fullName evidence="1">Uncharacterized protein</fullName>
    </submittedName>
</protein>
<proteinExistence type="predicted"/>
<gene>
    <name evidence="1" type="ordered locus">Cycma_4963</name>
</gene>
<sequence>MIEMKSKLLFLPDVLLLLFICLSCERNEFRHSELNSDGEKTVLSVKNKSIASDQVMEEKSWEYIQDTYLKHLASLKAKVLKD</sequence>